<keyword evidence="1" id="KW-0175">Coiled coil</keyword>
<organism evidence="3 4">
    <name type="scientific">Candidatus Propionivibrio dominans</name>
    <dbReference type="NCBI Taxonomy" id="2954373"/>
    <lineage>
        <taxon>Bacteria</taxon>
        <taxon>Pseudomonadati</taxon>
        <taxon>Pseudomonadota</taxon>
        <taxon>Betaproteobacteria</taxon>
        <taxon>Rhodocyclales</taxon>
        <taxon>Rhodocyclaceae</taxon>
        <taxon>Propionivibrio</taxon>
    </lineage>
</organism>
<evidence type="ECO:0000313" key="3">
    <source>
        <dbReference type="EMBL" id="MBK7424874.1"/>
    </source>
</evidence>
<dbReference type="AlphaFoldDB" id="A0A9D7FIH6"/>
<dbReference type="Proteomes" id="UP000886602">
    <property type="component" value="Unassembled WGS sequence"/>
</dbReference>
<reference evidence="3" key="1">
    <citation type="submission" date="2020-10" db="EMBL/GenBank/DDBJ databases">
        <title>Connecting structure to function with the recovery of over 1000 high-quality activated sludge metagenome-assembled genomes encoding full-length rRNA genes using long-read sequencing.</title>
        <authorList>
            <person name="Singleton C.M."/>
            <person name="Petriglieri F."/>
            <person name="Kristensen J.M."/>
            <person name="Kirkegaard R.H."/>
            <person name="Michaelsen T.Y."/>
            <person name="Andersen M.H."/>
            <person name="Karst S.M."/>
            <person name="Dueholm M.S."/>
            <person name="Nielsen P.H."/>
            <person name="Albertsen M."/>
        </authorList>
    </citation>
    <scope>NUCLEOTIDE SEQUENCE</scope>
    <source>
        <strain evidence="3">EsbW_18-Q3-R4-48_MAXAC.044</strain>
    </source>
</reference>
<feature type="region of interest" description="Disordered" evidence="2">
    <location>
        <begin position="76"/>
        <end position="96"/>
    </location>
</feature>
<proteinExistence type="predicted"/>
<evidence type="ECO:0000256" key="2">
    <source>
        <dbReference type="SAM" id="MobiDB-lite"/>
    </source>
</evidence>
<accession>A0A9D7FIH6</accession>
<protein>
    <submittedName>
        <fullName evidence="3">Uncharacterized protein</fullName>
    </submittedName>
</protein>
<evidence type="ECO:0000313" key="4">
    <source>
        <dbReference type="Proteomes" id="UP000886602"/>
    </source>
</evidence>
<dbReference type="EMBL" id="JADJNC010000059">
    <property type="protein sequence ID" value="MBK7424874.1"/>
    <property type="molecule type" value="Genomic_DNA"/>
</dbReference>
<feature type="coiled-coil region" evidence="1">
    <location>
        <begin position="12"/>
        <end position="39"/>
    </location>
</feature>
<name>A0A9D7FIH6_9RHOO</name>
<gene>
    <name evidence="3" type="ORF">IPJ48_18340</name>
</gene>
<evidence type="ECO:0000256" key="1">
    <source>
        <dbReference type="SAM" id="Coils"/>
    </source>
</evidence>
<sequence length="96" mass="9946">MKMAAYELMGEVELNQAKIQELRASAAKLLAEAQGAESGHAIALLNAQIGAAKAHQDGLLRSAKIILDGIKMKAEIGNGNTSEGSSPTLERSSTVG</sequence>
<comment type="caution">
    <text evidence="3">The sequence shown here is derived from an EMBL/GenBank/DDBJ whole genome shotgun (WGS) entry which is preliminary data.</text>
</comment>
<feature type="compositionally biased region" description="Polar residues" evidence="2">
    <location>
        <begin position="78"/>
        <end position="96"/>
    </location>
</feature>